<evidence type="ECO:0000256" key="1">
    <source>
        <dbReference type="ARBA" id="ARBA00007381"/>
    </source>
</evidence>
<name>A0ABD3WW67_SINWO</name>
<dbReference type="Gene3D" id="3.30.420.40">
    <property type="match status" value="2"/>
</dbReference>
<evidence type="ECO:0000313" key="4">
    <source>
        <dbReference type="EMBL" id="KAL3878229.1"/>
    </source>
</evidence>
<dbReference type="AlphaFoldDB" id="A0ABD3WW67"/>
<evidence type="ECO:0000313" key="5">
    <source>
        <dbReference type="Proteomes" id="UP001634394"/>
    </source>
</evidence>
<keyword evidence="5" id="KW-1185">Reference proteome</keyword>
<dbReference type="EMBL" id="JBJQND010000004">
    <property type="protein sequence ID" value="KAL3878229.1"/>
    <property type="molecule type" value="Genomic_DNA"/>
</dbReference>
<organism evidence="4 5">
    <name type="scientific">Sinanodonta woodiana</name>
    <name type="common">Chinese pond mussel</name>
    <name type="synonym">Anodonta woodiana</name>
    <dbReference type="NCBI Taxonomy" id="1069815"/>
    <lineage>
        <taxon>Eukaryota</taxon>
        <taxon>Metazoa</taxon>
        <taxon>Spiralia</taxon>
        <taxon>Lophotrochozoa</taxon>
        <taxon>Mollusca</taxon>
        <taxon>Bivalvia</taxon>
        <taxon>Autobranchia</taxon>
        <taxon>Heteroconchia</taxon>
        <taxon>Palaeoheterodonta</taxon>
        <taxon>Unionida</taxon>
        <taxon>Unionoidea</taxon>
        <taxon>Unionidae</taxon>
        <taxon>Unioninae</taxon>
        <taxon>Sinanodonta</taxon>
    </lineage>
</organism>
<evidence type="ECO:0008006" key="6">
    <source>
        <dbReference type="Google" id="ProtNLM"/>
    </source>
</evidence>
<comment type="caution">
    <text evidence="4">The sequence shown here is derived from an EMBL/GenBank/DDBJ whole genome shotgun (WGS) entry which is preliminary data.</text>
</comment>
<dbReference type="PANTHER" id="PTHR14187">
    <property type="entry name" value="ALPHA KINASE/ELONGATION FACTOR 2 KINASE"/>
    <property type="match status" value="1"/>
</dbReference>
<keyword evidence="2" id="KW-0547">Nucleotide-binding</keyword>
<reference evidence="4 5" key="1">
    <citation type="submission" date="2024-11" db="EMBL/GenBank/DDBJ databases">
        <title>Chromosome-level genome assembly of the freshwater bivalve Anodonta woodiana.</title>
        <authorList>
            <person name="Chen X."/>
        </authorList>
    </citation>
    <scope>NUCLEOTIDE SEQUENCE [LARGE SCALE GENOMIC DNA]</scope>
    <source>
        <strain evidence="4">MN2024</strain>
        <tissue evidence="4">Gills</tissue>
    </source>
</reference>
<evidence type="ECO:0000256" key="3">
    <source>
        <dbReference type="ARBA" id="ARBA00022840"/>
    </source>
</evidence>
<comment type="similarity">
    <text evidence="1">Belongs to the heat shock protein 70 family.</text>
</comment>
<dbReference type="InterPro" id="IPR043129">
    <property type="entry name" value="ATPase_NBD"/>
</dbReference>
<dbReference type="Pfam" id="PF00012">
    <property type="entry name" value="HSP70"/>
    <property type="match status" value="1"/>
</dbReference>
<dbReference type="CDD" id="cd10229">
    <property type="entry name" value="ASKHA_NBD_HSP70_HSPA12"/>
    <property type="match status" value="1"/>
</dbReference>
<dbReference type="Proteomes" id="UP001634394">
    <property type="component" value="Unassembled WGS sequence"/>
</dbReference>
<dbReference type="SUPFAM" id="SSF53067">
    <property type="entry name" value="Actin-like ATPase domain"/>
    <property type="match status" value="2"/>
</dbReference>
<evidence type="ECO:0000256" key="2">
    <source>
        <dbReference type="ARBA" id="ARBA00022741"/>
    </source>
</evidence>
<dbReference type="GO" id="GO:0005524">
    <property type="term" value="F:ATP binding"/>
    <property type="evidence" value="ECO:0007669"/>
    <property type="project" value="UniProtKB-KW"/>
</dbReference>
<keyword evidence="3" id="KW-0067">ATP-binding</keyword>
<dbReference type="PANTHER" id="PTHR14187:SF5">
    <property type="entry name" value="HEAT SHOCK 70 KDA PROTEIN 12A"/>
    <property type="match status" value="1"/>
</dbReference>
<sequence>MSSKKEKVLVAAIDFGTTYSGYAFSFKHDYENDPTKVSTNSSWNSGSLLSLKQPTCVLCNSKGEFDSFGYDAENKYSAMAEDNEHHNWYFFRRFKMVLHDKQINREIVIEDDKKQKMPAITIFAMAIRYLMKHLLDTLEKQGTGLTADDIHWILTVPAIWTDSAKQFMREAANEAGIDGRLLTIALEPEAAAMYCQLLSSNHMTSLGRFDDKKYMVIDLGGGTADITVHEKQADGTIKEVHKASGGAWGGTKVDEEFDQMIINIIGDKAFKHFCAENKADHVEMLRELETKKRIIRTDKNETVNLKVPVALKEAYEKSARKTIKDAIEQTPYKTKIQWTADKMKINSDLFRKLFHKCISKITEHIADLLEKPGVKGTSTLLMVGGFSECQLMQDAIKNAFPKAKVIIPNEAGLVVLKGAVLFGHRPQLISSRIAKYTYGINISPPFDPTKHPQEKRVSVGGNERCKDVFKKYIEVGESVKIGEAKTGKHITIKSNQTEMLLKIYASSEKNPIFVTDSKCEMVGRVVVKLPDKTDQIRVDVKMMFGETELTVEAEEETEKAKFVAFFDFL</sequence>
<dbReference type="InterPro" id="IPR013126">
    <property type="entry name" value="Hsp_70_fam"/>
</dbReference>
<protein>
    <recommendedName>
        <fullName evidence="6">Heat shock 70 kDa protein</fullName>
    </recommendedName>
</protein>
<proteinExistence type="inferred from homology"/>
<gene>
    <name evidence="4" type="ORF">ACJMK2_030594</name>
</gene>
<accession>A0ABD3WW67</accession>